<dbReference type="OrthoDB" id="9765084at2"/>
<evidence type="ECO:0000313" key="3">
    <source>
        <dbReference type="EMBL" id="EHK54145.1"/>
    </source>
</evidence>
<evidence type="ECO:0000256" key="1">
    <source>
        <dbReference type="ARBA" id="ARBA00022679"/>
    </source>
</evidence>
<dbReference type="RefSeq" id="WP_008838905.1">
    <property type="nucleotide sequence ID" value="NZ_AHAM01000225.1"/>
</dbReference>
<proteinExistence type="predicted"/>
<name>H0HYP8_9HYPH</name>
<keyword evidence="4" id="KW-1185">Reference proteome</keyword>
<sequence>MADPFDVEFPASLCERSGGAAKAGLEIQLVETAMNDAKNTKQMSLSGILAYWQHPDEINSPETYTKGAIGRSLFLIDCMKKHATQDSRILEIGCNAGRNMAFLHNAGFPRLAGIEINQAAVDHLRQTFPELKKARIIVSSIEEAIKQIPDNAFHVIYTMAVLEHIHWESDWIFGELARVSPKIITIEDEVTESPRHFKRNYKAIFTDLGFKQVDWSRSVPGMTKKFRYRCFARRKRANAQPPLAGQK</sequence>
<dbReference type="AlphaFoldDB" id="H0HYP8"/>
<feature type="domain" description="Methyltransferase" evidence="2">
    <location>
        <begin position="89"/>
        <end position="179"/>
    </location>
</feature>
<dbReference type="PANTHER" id="PTHR43861">
    <property type="entry name" value="TRANS-ACONITATE 2-METHYLTRANSFERASE-RELATED"/>
    <property type="match status" value="1"/>
</dbReference>
<dbReference type="InterPro" id="IPR041698">
    <property type="entry name" value="Methyltransf_25"/>
</dbReference>
<dbReference type="GO" id="GO:0016740">
    <property type="term" value="F:transferase activity"/>
    <property type="evidence" value="ECO:0007669"/>
    <property type="project" value="UniProtKB-KW"/>
</dbReference>
<dbReference type="Pfam" id="PF13649">
    <property type="entry name" value="Methyltransf_25"/>
    <property type="match status" value="1"/>
</dbReference>
<dbReference type="SUPFAM" id="SSF53335">
    <property type="entry name" value="S-adenosyl-L-methionine-dependent methyltransferases"/>
    <property type="match status" value="1"/>
</dbReference>
<evidence type="ECO:0000313" key="4">
    <source>
        <dbReference type="Proteomes" id="UP000003250"/>
    </source>
</evidence>
<dbReference type="Gene3D" id="3.40.50.150">
    <property type="entry name" value="Vaccinia Virus protein VP39"/>
    <property type="match status" value="1"/>
</dbReference>
<protein>
    <recommendedName>
        <fullName evidence="2">Methyltransferase domain-containing protein</fullName>
    </recommendedName>
</protein>
<gene>
    <name evidence="3" type="ORF">MAXJ12_26653</name>
</gene>
<evidence type="ECO:0000259" key="2">
    <source>
        <dbReference type="Pfam" id="PF13649"/>
    </source>
</evidence>
<keyword evidence="1" id="KW-0808">Transferase</keyword>
<dbReference type="InterPro" id="IPR029063">
    <property type="entry name" value="SAM-dependent_MTases_sf"/>
</dbReference>
<dbReference type="Proteomes" id="UP000003250">
    <property type="component" value="Unassembled WGS sequence"/>
</dbReference>
<reference evidence="3 4" key="1">
    <citation type="journal article" date="2012" name="J. Bacteriol.">
        <title>Draft Genome Sequence of Mesorhizobium alhagi CCNWXJ12-2T, a Novel Salt-Resistant Species Isolated from the Desert of Northwestern China.</title>
        <authorList>
            <person name="Zhou M."/>
            <person name="Chen W."/>
            <person name="Chen H."/>
            <person name="Wei G."/>
        </authorList>
    </citation>
    <scope>NUCLEOTIDE SEQUENCE [LARGE SCALE GENOMIC DNA]</scope>
    <source>
        <strain evidence="3 4">CCNWXJ12-2</strain>
    </source>
</reference>
<organism evidence="3 4">
    <name type="scientific">Mesorhizobium alhagi CCNWXJ12-2</name>
    <dbReference type="NCBI Taxonomy" id="1107882"/>
    <lineage>
        <taxon>Bacteria</taxon>
        <taxon>Pseudomonadati</taxon>
        <taxon>Pseudomonadota</taxon>
        <taxon>Alphaproteobacteria</taxon>
        <taxon>Hyphomicrobiales</taxon>
        <taxon>Phyllobacteriaceae</taxon>
        <taxon>Allomesorhizobium</taxon>
    </lineage>
</organism>
<accession>H0HYP8</accession>
<dbReference type="EMBL" id="AHAM01000225">
    <property type="protein sequence ID" value="EHK54145.1"/>
    <property type="molecule type" value="Genomic_DNA"/>
</dbReference>
<dbReference type="CDD" id="cd02440">
    <property type="entry name" value="AdoMet_MTases"/>
    <property type="match status" value="1"/>
</dbReference>